<feature type="non-terminal residue" evidence="13">
    <location>
        <position position="185"/>
    </location>
</feature>
<dbReference type="InterPro" id="IPR051967">
    <property type="entry name" value="Krueppel_C2H2-ZF"/>
</dbReference>
<keyword evidence="4" id="KW-0677">Repeat</keyword>
<evidence type="ECO:0000256" key="11">
    <source>
        <dbReference type="PROSITE-ProRule" id="PRU00042"/>
    </source>
</evidence>
<dbReference type="Gene3D" id="3.30.160.60">
    <property type="entry name" value="Classic Zinc Finger"/>
    <property type="match status" value="2"/>
</dbReference>
<keyword evidence="5 11" id="KW-0863">Zinc-finger</keyword>
<keyword evidence="6" id="KW-0862">Zinc</keyword>
<name>A0A6P7H6C8_DIAVI</name>
<dbReference type="GO" id="GO:0000981">
    <property type="term" value="F:DNA-binding transcription factor activity, RNA polymerase II-specific"/>
    <property type="evidence" value="ECO:0007669"/>
    <property type="project" value="TreeGrafter"/>
</dbReference>
<dbReference type="InterPro" id="IPR013087">
    <property type="entry name" value="Znf_C2H2_type"/>
</dbReference>
<dbReference type="InterPro" id="IPR036236">
    <property type="entry name" value="Znf_C2H2_sf"/>
</dbReference>
<evidence type="ECO:0000259" key="12">
    <source>
        <dbReference type="PROSITE" id="PS50157"/>
    </source>
</evidence>
<evidence type="ECO:0000256" key="8">
    <source>
        <dbReference type="ARBA" id="ARBA00023125"/>
    </source>
</evidence>
<feature type="domain" description="C2H2-type" evidence="12">
    <location>
        <begin position="145"/>
        <end position="172"/>
    </location>
</feature>
<dbReference type="PROSITE" id="PS00028">
    <property type="entry name" value="ZINC_FINGER_C2H2_1"/>
    <property type="match status" value="1"/>
</dbReference>
<evidence type="ECO:0000256" key="6">
    <source>
        <dbReference type="ARBA" id="ARBA00022833"/>
    </source>
</evidence>
<keyword evidence="8" id="KW-0238">DNA-binding</keyword>
<sequence length="185" mass="21516">MSNKRKESETSTENLQSKIFKCRNITDYFFKNQRNLGDNINSNYDNKYVQGTSYQIDHIMRPADLGSNLSSESIQNKSCDFSVCPIQINDDAVNTNSTFESFREKGCLQKNNNINSSHNEEDMDRHYQETIIKKNIKVKIGKGSQKCEICFKQFTHAIYLKRHLRTHTGEKPYKCDVCFKKFSLA</sequence>
<dbReference type="RefSeq" id="XP_028153273.1">
    <property type="nucleotide sequence ID" value="XM_028297472.1"/>
</dbReference>
<keyword evidence="3" id="KW-0479">Metal-binding</keyword>
<dbReference type="GO" id="GO:0008270">
    <property type="term" value="F:zinc ion binding"/>
    <property type="evidence" value="ECO:0007669"/>
    <property type="project" value="UniProtKB-KW"/>
</dbReference>
<evidence type="ECO:0000256" key="4">
    <source>
        <dbReference type="ARBA" id="ARBA00022737"/>
    </source>
</evidence>
<evidence type="ECO:0000256" key="3">
    <source>
        <dbReference type="ARBA" id="ARBA00022723"/>
    </source>
</evidence>
<dbReference type="AlphaFoldDB" id="A0A6P7H6C8"/>
<evidence type="ECO:0000256" key="10">
    <source>
        <dbReference type="ARBA" id="ARBA00023242"/>
    </source>
</evidence>
<keyword evidence="7" id="KW-0805">Transcription regulation</keyword>
<dbReference type="PANTHER" id="PTHR45925">
    <property type="entry name" value="ZINC FINGER PROTEIN"/>
    <property type="match status" value="1"/>
</dbReference>
<reference evidence="13" key="1">
    <citation type="submission" date="2025-08" db="UniProtKB">
        <authorList>
            <consortium name="RefSeq"/>
        </authorList>
    </citation>
    <scope>IDENTIFICATION</scope>
    <source>
        <tissue evidence="13">Whole insect</tissue>
    </source>
</reference>
<evidence type="ECO:0000256" key="1">
    <source>
        <dbReference type="ARBA" id="ARBA00004123"/>
    </source>
</evidence>
<dbReference type="GO" id="GO:0000978">
    <property type="term" value="F:RNA polymerase II cis-regulatory region sequence-specific DNA binding"/>
    <property type="evidence" value="ECO:0007669"/>
    <property type="project" value="TreeGrafter"/>
</dbReference>
<proteinExistence type="inferred from homology"/>
<accession>A0A6P7H6C8</accession>
<comment type="subcellular location">
    <subcellularLocation>
        <location evidence="1">Nucleus</location>
    </subcellularLocation>
</comment>
<evidence type="ECO:0000313" key="13">
    <source>
        <dbReference type="RefSeq" id="XP_028153273.1"/>
    </source>
</evidence>
<evidence type="ECO:0000256" key="7">
    <source>
        <dbReference type="ARBA" id="ARBA00023015"/>
    </source>
</evidence>
<comment type="similarity">
    <text evidence="2">Belongs to the krueppel C2H2-type zinc-finger protein family.</text>
</comment>
<keyword evidence="9" id="KW-0804">Transcription</keyword>
<protein>
    <submittedName>
        <fullName evidence="13">Zinc finger protein-like</fullName>
    </submittedName>
</protein>
<gene>
    <name evidence="13" type="primary">LOC114346718</name>
</gene>
<dbReference type="FunFam" id="3.30.160.60:FF:000446">
    <property type="entry name" value="Zinc finger protein"/>
    <property type="match status" value="1"/>
</dbReference>
<dbReference type="GO" id="GO:0005634">
    <property type="term" value="C:nucleus"/>
    <property type="evidence" value="ECO:0007669"/>
    <property type="project" value="UniProtKB-SubCell"/>
</dbReference>
<keyword evidence="10" id="KW-0539">Nucleus</keyword>
<evidence type="ECO:0000256" key="2">
    <source>
        <dbReference type="ARBA" id="ARBA00006991"/>
    </source>
</evidence>
<evidence type="ECO:0000256" key="5">
    <source>
        <dbReference type="ARBA" id="ARBA00022771"/>
    </source>
</evidence>
<dbReference type="PROSITE" id="PS50157">
    <property type="entry name" value="ZINC_FINGER_C2H2_2"/>
    <property type="match status" value="1"/>
</dbReference>
<organism evidence="13">
    <name type="scientific">Diabrotica virgifera virgifera</name>
    <name type="common">western corn rootworm</name>
    <dbReference type="NCBI Taxonomy" id="50390"/>
    <lineage>
        <taxon>Eukaryota</taxon>
        <taxon>Metazoa</taxon>
        <taxon>Ecdysozoa</taxon>
        <taxon>Arthropoda</taxon>
        <taxon>Hexapoda</taxon>
        <taxon>Insecta</taxon>
        <taxon>Pterygota</taxon>
        <taxon>Neoptera</taxon>
        <taxon>Endopterygota</taxon>
        <taxon>Coleoptera</taxon>
        <taxon>Polyphaga</taxon>
        <taxon>Cucujiformia</taxon>
        <taxon>Chrysomeloidea</taxon>
        <taxon>Chrysomelidae</taxon>
        <taxon>Galerucinae</taxon>
        <taxon>Diabroticina</taxon>
        <taxon>Diabroticites</taxon>
        <taxon>Diabrotica</taxon>
    </lineage>
</organism>
<evidence type="ECO:0000256" key="9">
    <source>
        <dbReference type="ARBA" id="ARBA00023163"/>
    </source>
</evidence>
<dbReference type="SUPFAM" id="SSF57667">
    <property type="entry name" value="beta-beta-alpha zinc fingers"/>
    <property type="match status" value="1"/>
</dbReference>
<dbReference type="InParanoid" id="A0A6P7H6C8"/>